<dbReference type="Pfam" id="PF04616">
    <property type="entry name" value="Glyco_hydro_43"/>
    <property type="match status" value="1"/>
</dbReference>
<dbReference type="EMBL" id="JAKGTH010000009">
    <property type="protein sequence ID" value="MCF4102205.1"/>
    <property type="molecule type" value="Genomic_DNA"/>
</dbReference>
<evidence type="ECO:0000256" key="3">
    <source>
        <dbReference type="ARBA" id="ARBA00023295"/>
    </source>
</evidence>
<dbReference type="InterPro" id="IPR051795">
    <property type="entry name" value="Glycosyl_Hydrlase_43"/>
</dbReference>
<evidence type="ECO:0000313" key="7">
    <source>
        <dbReference type="EMBL" id="MCF4102205.1"/>
    </source>
</evidence>
<evidence type="ECO:0000256" key="4">
    <source>
        <dbReference type="RuleBase" id="RU361187"/>
    </source>
</evidence>
<dbReference type="GO" id="GO:0016787">
    <property type="term" value="F:hydrolase activity"/>
    <property type="evidence" value="ECO:0007669"/>
    <property type="project" value="UniProtKB-KW"/>
</dbReference>
<dbReference type="Gene3D" id="2.115.10.20">
    <property type="entry name" value="Glycosyl hydrolase domain, family 43"/>
    <property type="match status" value="1"/>
</dbReference>
<dbReference type="PANTHER" id="PTHR42812:SF12">
    <property type="entry name" value="BETA-XYLOSIDASE-RELATED"/>
    <property type="match status" value="1"/>
</dbReference>
<keyword evidence="3 4" id="KW-0326">Glycosidase</keyword>
<gene>
    <name evidence="7" type="ORF">L1I30_11040</name>
</gene>
<keyword evidence="2 4" id="KW-0378">Hydrolase</keyword>
<accession>A0ABS9EH54</accession>
<feature type="signal peptide" evidence="5">
    <location>
        <begin position="1"/>
        <end position="20"/>
    </location>
</feature>
<dbReference type="Proteomes" id="UP001179363">
    <property type="component" value="Unassembled WGS sequence"/>
</dbReference>
<dbReference type="InterPro" id="IPR041542">
    <property type="entry name" value="GH43_C2"/>
</dbReference>
<dbReference type="CDD" id="cd18617">
    <property type="entry name" value="GH43_XynB-like"/>
    <property type="match status" value="1"/>
</dbReference>
<dbReference type="InterPro" id="IPR013320">
    <property type="entry name" value="ConA-like_dom_sf"/>
</dbReference>
<dbReference type="InterPro" id="IPR023296">
    <property type="entry name" value="Glyco_hydro_beta-prop_sf"/>
</dbReference>
<dbReference type="Pfam" id="PF17851">
    <property type="entry name" value="GH43_C2"/>
    <property type="match status" value="1"/>
</dbReference>
<comment type="similarity">
    <text evidence="1 4">Belongs to the glycosyl hydrolase 43 family.</text>
</comment>
<protein>
    <submittedName>
        <fullName evidence="7">Glycoside hydrolase family 43 protein</fullName>
    </submittedName>
</protein>
<dbReference type="Gene3D" id="2.60.120.200">
    <property type="match status" value="1"/>
</dbReference>
<feature type="chain" id="PRO_5045090785" evidence="5">
    <location>
        <begin position="21"/>
        <end position="549"/>
    </location>
</feature>
<dbReference type="InterPro" id="IPR006710">
    <property type="entry name" value="Glyco_hydro_43"/>
</dbReference>
<proteinExistence type="inferred from homology"/>
<feature type="domain" description="Beta-xylosidase C-terminal Concanavalin A-like" evidence="6">
    <location>
        <begin position="349"/>
        <end position="538"/>
    </location>
</feature>
<keyword evidence="8" id="KW-1185">Reference proteome</keyword>
<evidence type="ECO:0000259" key="6">
    <source>
        <dbReference type="Pfam" id="PF17851"/>
    </source>
</evidence>
<evidence type="ECO:0000256" key="1">
    <source>
        <dbReference type="ARBA" id="ARBA00009865"/>
    </source>
</evidence>
<dbReference type="RefSeq" id="WP_236134351.1">
    <property type="nucleotide sequence ID" value="NZ_JAKGTH010000009.1"/>
</dbReference>
<dbReference type="SUPFAM" id="SSF49899">
    <property type="entry name" value="Concanavalin A-like lectins/glucanases"/>
    <property type="match status" value="1"/>
</dbReference>
<comment type="caution">
    <text evidence="7">The sequence shown here is derived from an EMBL/GenBank/DDBJ whole genome shotgun (WGS) entry which is preliminary data.</text>
</comment>
<dbReference type="SUPFAM" id="SSF75005">
    <property type="entry name" value="Arabinanase/levansucrase/invertase"/>
    <property type="match status" value="1"/>
</dbReference>
<keyword evidence="5" id="KW-0732">Signal</keyword>
<sequence>MKNILSIILVMASIISVAQNQDNTFSIDKNTVPKTFTNPVLTGFHPDPSICRVGNDYYLVNSTFVWYPGLPIYHSKDLVNWKLIGHAVDRPNMVDFSGLPDKLGLFAPTIRYNEGTFYIINTCVGCKMNFYITAKDPAGPWSDPIWLDAPGIDPSIFWDEDGTCIYTGMKSVEKEEWPTQTVAFNQVLNLEQKKLVGERTELTYGHANNASYTEGPHIYKINGKYLLMVSEGGTGLYHALTVHHSDSINGPYISNYINPVLTHRHFGEDFPVHAIGHGDLVQTQNGEWWCIMLGKRRINKTTTLGRETFLAKVEFEDNTPVFNPGKGKVLMKQTRPDLPWTPVPKESKRDNFEGNKLGMKWYTIRTPKEDFYTVNDGKVTLNLRKEVMDSLVNSSILIQRIKHHKFEASTKMSFSTKKDNEQAGLTIYRTNQNHFKLLKDKNSLILLKSHLGEQTEIARIPYTHKDVYFHVKGNDLVVQFWYGRSENKLQPIGEKQNLIVIADGQGNTQFNGPGVGMYATSNGKESKNSVIFDWFDYKPLTYKMESENE</sequence>
<reference evidence="7" key="1">
    <citation type="submission" date="2022-01" db="EMBL/GenBank/DDBJ databases">
        <title>Gillisia lutea sp. nov., isolated from marine plastic residues from the Malvarosa beach (Valencia, Spain).</title>
        <authorList>
            <person name="Vidal-Verdu A."/>
            <person name="Molina-Menor E."/>
            <person name="Satari L."/>
            <person name="Pascual J."/>
            <person name="Pereto J."/>
            <person name="Porcar M."/>
        </authorList>
    </citation>
    <scope>NUCLEOTIDE SEQUENCE</scope>
    <source>
        <strain evidence="7">M10.2A</strain>
    </source>
</reference>
<evidence type="ECO:0000256" key="2">
    <source>
        <dbReference type="ARBA" id="ARBA00022801"/>
    </source>
</evidence>
<organism evidence="7 8">
    <name type="scientific">Gillisia lutea</name>
    <dbReference type="NCBI Taxonomy" id="2909668"/>
    <lineage>
        <taxon>Bacteria</taxon>
        <taxon>Pseudomonadati</taxon>
        <taxon>Bacteroidota</taxon>
        <taxon>Flavobacteriia</taxon>
        <taxon>Flavobacteriales</taxon>
        <taxon>Flavobacteriaceae</taxon>
        <taxon>Gillisia</taxon>
    </lineage>
</organism>
<name>A0ABS9EH54_9FLAO</name>
<dbReference type="PANTHER" id="PTHR42812">
    <property type="entry name" value="BETA-XYLOSIDASE"/>
    <property type="match status" value="1"/>
</dbReference>
<evidence type="ECO:0000256" key="5">
    <source>
        <dbReference type="SAM" id="SignalP"/>
    </source>
</evidence>
<evidence type="ECO:0000313" key="8">
    <source>
        <dbReference type="Proteomes" id="UP001179363"/>
    </source>
</evidence>